<protein>
    <recommendedName>
        <fullName evidence="3">Antitoxin Xre/MbcA/ParS-like toxin-binding domain-containing protein</fullName>
    </recommendedName>
</protein>
<name>A0ABW8IZU4_9GAMM</name>
<reference evidence="1 2" key="1">
    <citation type="submission" date="2020-10" db="EMBL/GenBank/DDBJ databases">
        <title>Phylogeny of dyella-like bacteria.</title>
        <authorList>
            <person name="Fu J."/>
        </authorList>
    </citation>
    <scope>NUCLEOTIDE SEQUENCE [LARGE SCALE GENOMIC DNA]</scope>
    <source>
        <strain evidence="1 2">DHOB07</strain>
    </source>
</reference>
<gene>
    <name evidence="1" type="ORF">ISP13_14775</name>
</gene>
<evidence type="ECO:0000313" key="2">
    <source>
        <dbReference type="Proteomes" id="UP001620405"/>
    </source>
</evidence>
<proteinExistence type="predicted"/>
<dbReference type="EMBL" id="JADIKG010000013">
    <property type="protein sequence ID" value="MFK2874805.1"/>
    <property type="molecule type" value="Genomic_DNA"/>
</dbReference>
<comment type="caution">
    <text evidence="1">The sequence shown here is derived from an EMBL/GenBank/DDBJ whole genome shotgun (WGS) entry which is preliminary data.</text>
</comment>
<evidence type="ECO:0008006" key="3">
    <source>
        <dbReference type="Google" id="ProtNLM"/>
    </source>
</evidence>
<keyword evidence="2" id="KW-1185">Reference proteome</keyword>
<sequence>MTMRGSVVSWSSRKTGASSLNHPVDIAFDYISQLALAVESDLSRVEEWYRSVHILELGGMTAQELVVQGSADLVIGFLRSIRRGERD</sequence>
<organism evidence="1 2">
    <name type="scientific">Dyella lipolytica</name>
    <dbReference type="NCBI Taxonomy" id="1867835"/>
    <lineage>
        <taxon>Bacteria</taxon>
        <taxon>Pseudomonadati</taxon>
        <taxon>Pseudomonadota</taxon>
        <taxon>Gammaproteobacteria</taxon>
        <taxon>Lysobacterales</taxon>
        <taxon>Rhodanobacteraceae</taxon>
        <taxon>Dyella</taxon>
    </lineage>
</organism>
<dbReference type="RefSeq" id="WP_284396469.1">
    <property type="nucleotide sequence ID" value="NZ_BSNQ01000003.1"/>
</dbReference>
<accession>A0ABW8IZU4</accession>
<evidence type="ECO:0000313" key="1">
    <source>
        <dbReference type="EMBL" id="MFK2874805.1"/>
    </source>
</evidence>
<dbReference type="Proteomes" id="UP001620405">
    <property type="component" value="Unassembled WGS sequence"/>
</dbReference>